<dbReference type="EMBL" id="BMED01000001">
    <property type="protein sequence ID" value="GGC67675.1"/>
    <property type="molecule type" value="Genomic_DNA"/>
</dbReference>
<keyword evidence="3" id="KW-1185">Reference proteome</keyword>
<dbReference type="InterPro" id="IPR029032">
    <property type="entry name" value="AhpD-like"/>
</dbReference>
<dbReference type="PANTHER" id="PTHR35446">
    <property type="entry name" value="SI:CH211-175M2.5"/>
    <property type="match status" value="1"/>
</dbReference>
<dbReference type="Pfam" id="PF02627">
    <property type="entry name" value="CMD"/>
    <property type="match status" value="1"/>
</dbReference>
<evidence type="ECO:0000313" key="2">
    <source>
        <dbReference type="EMBL" id="GGC67675.1"/>
    </source>
</evidence>
<accession>A0A916UCW4</accession>
<reference evidence="2" key="2">
    <citation type="submission" date="2020-09" db="EMBL/GenBank/DDBJ databases">
        <authorList>
            <person name="Sun Q."/>
            <person name="Zhou Y."/>
        </authorList>
    </citation>
    <scope>NUCLEOTIDE SEQUENCE</scope>
    <source>
        <strain evidence="2">CGMCC 1.10998</strain>
    </source>
</reference>
<gene>
    <name evidence="2" type="ORF">GCM10011396_13350</name>
</gene>
<dbReference type="NCBIfam" id="TIGR00778">
    <property type="entry name" value="ahpD_dom"/>
    <property type="match status" value="1"/>
</dbReference>
<reference evidence="2" key="1">
    <citation type="journal article" date="2014" name="Int. J. Syst. Evol. Microbiol.">
        <title>Complete genome sequence of Corynebacterium casei LMG S-19264T (=DSM 44701T), isolated from a smear-ripened cheese.</title>
        <authorList>
            <consortium name="US DOE Joint Genome Institute (JGI-PGF)"/>
            <person name="Walter F."/>
            <person name="Albersmeier A."/>
            <person name="Kalinowski J."/>
            <person name="Ruckert C."/>
        </authorList>
    </citation>
    <scope>NUCLEOTIDE SEQUENCE</scope>
    <source>
        <strain evidence="2">CGMCC 1.10998</strain>
    </source>
</reference>
<evidence type="ECO:0000259" key="1">
    <source>
        <dbReference type="Pfam" id="PF02627"/>
    </source>
</evidence>
<comment type="caution">
    <text evidence="2">The sequence shown here is derived from an EMBL/GenBank/DDBJ whole genome shotgun (WGS) entry which is preliminary data.</text>
</comment>
<feature type="domain" description="Carboxymuconolactone decarboxylase-like" evidence="1">
    <location>
        <begin position="44"/>
        <end position="105"/>
    </location>
</feature>
<dbReference type="PANTHER" id="PTHR35446:SF3">
    <property type="entry name" value="CMD DOMAIN-CONTAINING PROTEIN"/>
    <property type="match status" value="1"/>
</dbReference>
<dbReference type="InterPro" id="IPR003779">
    <property type="entry name" value="CMD-like"/>
</dbReference>
<dbReference type="SUPFAM" id="SSF69118">
    <property type="entry name" value="AhpD-like"/>
    <property type="match status" value="1"/>
</dbReference>
<evidence type="ECO:0000313" key="3">
    <source>
        <dbReference type="Proteomes" id="UP000637423"/>
    </source>
</evidence>
<dbReference type="AlphaFoldDB" id="A0A916UCW4"/>
<dbReference type="Proteomes" id="UP000637423">
    <property type="component" value="Unassembled WGS sequence"/>
</dbReference>
<proteinExistence type="predicted"/>
<protein>
    <submittedName>
        <fullName evidence="2">Alkyl hydroperoxide reductase AhpD</fullName>
    </submittedName>
</protein>
<dbReference type="Gene3D" id="1.20.1290.10">
    <property type="entry name" value="AhpD-like"/>
    <property type="match status" value="1"/>
</dbReference>
<dbReference type="RefSeq" id="WP_188565145.1">
    <property type="nucleotide sequence ID" value="NZ_BMED01000001.1"/>
</dbReference>
<sequence length="178" mass="18573">MTRLFNQPVSEATGQAAQLFGAIKSAVGMVPNAYASLGNNSPVALEAVLTLDGALKKSSLNAKDIEVIKLAVSEAVNCDYCIAAHTVFGKKTGLSREAILAIRHGQPSGDVHNDALASFSRYLITAHGTVPVEVLAAVKAAGISDTQIADTSMVIAAITFTNIFNRINDTTLDFPAAD</sequence>
<dbReference type="GO" id="GO:0051920">
    <property type="term" value="F:peroxiredoxin activity"/>
    <property type="evidence" value="ECO:0007669"/>
    <property type="project" value="InterPro"/>
</dbReference>
<name>A0A916UCW4_9BURK</name>
<organism evidence="2 3">
    <name type="scientific">Undibacterium terreum</name>
    <dbReference type="NCBI Taxonomy" id="1224302"/>
    <lineage>
        <taxon>Bacteria</taxon>
        <taxon>Pseudomonadati</taxon>
        <taxon>Pseudomonadota</taxon>
        <taxon>Betaproteobacteria</taxon>
        <taxon>Burkholderiales</taxon>
        <taxon>Oxalobacteraceae</taxon>
        <taxon>Undibacterium</taxon>
    </lineage>
</organism>
<dbReference type="InterPro" id="IPR004675">
    <property type="entry name" value="AhpD_core"/>
</dbReference>